<name>A0AAW3ZI40_9GAMM</name>
<evidence type="ECO:0000256" key="2">
    <source>
        <dbReference type="ARBA" id="ARBA00023125"/>
    </source>
</evidence>
<dbReference type="Pfam" id="PF12833">
    <property type="entry name" value="HTH_18"/>
    <property type="match status" value="1"/>
</dbReference>
<keyword evidence="3" id="KW-0804">Transcription</keyword>
<dbReference type="EMBL" id="JACYTR010000006">
    <property type="protein sequence ID" value="MBD8525080.1"/>
    <property type="molecule type" value="Genomic_DNA"/>
</dbReference>
<dbReference type="SUPFAM" id="SSF46689">
    <property type="entry name" value="Homeodomain-like"/>
    <property type="match status" value="2"/>
</dbReference>
<evidence type="ECO:0000256" key="1">
    <source>
        <dbReference type="ARBA" id="ARBA00023015"/>
    </source>
</evidence>
<dbReference type="InterPro" id="IPR000014">
    <property type="entry name" value="PAS"/>
</dbReference>
<dbReference type="PANTHER" id="PTHR46796:SF13">
    <property type="entry name" value="HTH-TYPE TRANSCRIPTIONAL ACTIVATOR RHAS"/>
    <property type="match status" value="1"/>
</dbReference>
<dbReference type="Gene3D" id="1.10.10.60">
    <property type="entry name" value="Homeodomain-like"/>
    <property type="match status" value="2"/>
</dbReference>
<evidence type="ECO:0000256" key="3">
    <source>
        <dbReference type="ARBA" id="ARBA00023163"/>
    </source>
</evidence>
<keyword evidence="2" id="KW-0238">DNA-binding</keyword>
<feature type="domain" description="HTH araC/xylS-type" evidence="4">
    <location>
        <begin position="160"/>
        <end position="258"/>
    </location>
</feature>
<comment type="caution">
    <text evidence="5">The sequence shown here is derived from an EMBL/GenBank/DDBJ whole genome shotgun (WGS) entry which is preliminary data.</text>
</comment>
<dbReference type="Proteomes" id="UP000613768">
    <property type="component" value="Unassembled WGS sequence"/>
</dbReference>
<dbReference type="InterPro" id="IPR018060">
    <property type="entry name" value="HTH_AraC"/>
</dbReference>
<gene>
    <name evidence="5" type="ORF">IFO71_04930</name>
</gene>
<evidence type="ECO:0000313" key="5">
    <source>
        <dbReference type="EMBL" id="MBD8525080.1"/>
    </source>
</evidence>
<dbReference type="PANTHER" id="PTHR46796">
    <property type="entry name" value="HTH-TYPE TRANSCRIPTIONAL ACTIVATOR RHAS-RELATED"/>
    <property type="match status" value="1"/>
</dbReference>
<keyword evidence="6" id="KW-1185">Reference proteome</keyword>
<reference evidence="5 6" key="1">
    <citation type="submission" date="2020-09" db="EMBL/GenBank/DDBJ databases">
        <title>Pseudoxanthomonas sp. CAU 1598 isolated from sand of Yaerae Beach.</title>
        <authorList>
            <person name="Kim W."/>
        </authorList>
    </citation>
    <scope>NUCLEOTIDE SEQUENCE [LARGE SCALE GENOMIC DNA]</scope>
    <source>
        <strain evidence="5 6">CAU 1598</strain>
    </source>
</reference>
<dbReference type="Pfam" id="PF08448">
    <property type="entry name" value="PAS_4"/>
    <property type="match status" value="1"/>
</dbReference>
<dbReference type="RefSeq" id="WP_192028425.1">
    <property type="nucleotide sequence ID" value="NZ_JACYTR010000006.1"/>
</dbReference>
<dbReference type="InterPro" id="IPR013656">
    <property type="entry name" value="PAS_4"/>
</dbReference>
<dbReference type="InterPro" id="IPR009057">
    <property type="entry name" value="Homeodomain-like_sf"/>
</dbReference>
<dbReference type="SMART" id="SM00342">
    <property type="entry name" value="HTH_ARAC"/>
    <property type="match status" value="1"/>
</dbReference>
<dbReference type="InterPro" id="IPR050204">
    <property type="entry name" value="AraC_XylS_family_regulators"/>
</dbReference>
<evidence type="ECO:0000313" key="6">
    <source>
        <dbReference type="Proteomes" id="UP000613768"/>
    </source>
</evidence>
<dbReference type="InterPro" id="IPR035965">
    <property type="entry name" value="PAS-like_dom_sf"/>
</dbReference>
<protein>
    <submittedName>
        <fullName evidence="5">AraC family transcriptional regulator</fullName>
    </submittedName>
</protein>
<dbReference type="GO" id="GO:0043565">
    <property type="term" value="F:sequence-specific DNA binding"/>
    <property type="evidence" value="ECO:0007669"/>
    <property type="project" value="InterPro"/>
</dbReference>
<organism evidence="5 6">
    <name type="scientific">Pseudomarimonas arenosa</name>
    <dbReference type="NCBI Taxonomy" id="2774145"/>
    <lineage>
        <taxon>Bacteria</taxon>
        <taxon>Pseudomonadati</taxon>
        <taxon>Pseudomonadota</taxon>
        <taxon>Gammaproteobacteria</taxon>
        <taxon>Lysobacterales</taxon>
        <taxon>Lysobacteraceae</taxon>
        <taxon>Pseudomarimonas</taxon>
    </lineage>
</organism>
<dbReference type="NCBIfam" id="TIGR00229">
    <property type="entry name" value="sensory_box"/>
    <property type="match status" value="1"/>
</dbReference>
<dbReference type="SUPFAM" id="SSF55785">
    <property type="entry name" value="PYP-like sensor domain (PAS domain)"/>
    <property type="match status" value="1"/>
</dbReference>
<accession>A0AAW3ZI40</accession>
<dbReference type="Gene3D" id="3.30.450.20">
    <property type="entry name" value="PAS domain"/>
    <property type="match status" value="1"/>
</dbReference>
<keyword evidence="1" id="KW-0805">Transcription regulation</keyword>
<dbReference type="CDD" id="cd00130">
    <property type="entry name" value="PAS"/>
    <property type="match status" value="1"/>
</dbReference>
<dbReference type="GO" id="GO:0003700">
    <property type="term" value="F:DNA-binding transcription factor activity"/>
    <property type="evidence" value="ECO:0007669"/>
    <property type="project" value="InterPro"/>
</dbReference>
<evidence type="ECO:0000259" key="4">
    <source>
        <dbReference type="PROSITE" id="PS01124"/>
    </source>
</evidence>
<dbReference type="PROSITE" id="PS01124">
    <property type="entry name" value="HTH_ARAC_FAMILY_2"/>
    <property type="match status" value="1"/>
</dbReference>
<dbReference type="AlphaFoldDB" id="A0AAW3ZI40"/>
<proteinExistence type="predicted"/>
<sequence>MKSTNTRSTDVATASQLLQWRREFLAAVGLPKVLEPLFDRLSDTVFSIKDVDGRYVLISESALRRCGLRHKQQALGKTAFDLFPRLMAERYAQQDQTLFRTGRAIVDNLDLTLYADGSPGWCLSSKTPLHDQGGRLVGLACISRDLSEPSREGLIDAKFAAAVDELLERYPEPFRVGDVAQRAGLSSAQFERRMKRVFGLTPAQYLIKLRTDQAARLLAETELPIAEIAQQSGFPDQSALSRRFRQSTGCTPGQYRQAYAGELRLTCSLQAASRR</sequence>